<organism evidence="3 4">
    <name type="scientific">Arthrobacter bambusae</name>
    <dbReference type="NCBI Taxonomy" id="1338426"/>
    <lineage>
        <taxon>Bacteria</taxon>
        <taxon>Bacillati</taxon>
        <taxon>Actinomycetota</taxon>
        <taxon>Actinomycetes</taxon>
        <taxon>Micrococcales</taxon>
        <taxon>Micrococcaceae</taxon>
        <taxon>Arthrobacter</taxon>
    </lineage>
</organism>
<dbReference type="InterPro" id="IPR001789">
    <property type="entry name" value="Sig_transdc_resp-reg_receiver"/>
</dbReference>
<keyword evidence="4" id="KW-1185">Reference proteome</keyword>
<feature type="modified residue" description="4-aspartylphosphate" evidence="1">
    <location>
        <position position="64"/>
    </location>
</feature>
<dbReference type="GeneID" id="92753591"/>
<evidence type="ECO:0000313" key="4">
    <source>
        <dbReference type="Proteomes" id="UP001549307"/>
    </source>
</evidence>
<dbReference type="RefSeq" id="WP_354230242.1">
    <property type="nucleotide sequence ID" value="NZ_JBEPSN010000006.1"/>
</dbReference>
<dbReference type="PROSITE" id="PS50110">
    <property type="entry name" value="RESPONSE_REGULATORY"/>
    <property type="match status" value="1"/>
</dbReference>
<dbReference type="Gene3D" id="3.40.50.2300">
    <property type="match status" value="1"/>
</dbReference>
<dbReference type="SUPFAM" id="SSF52172">
    <property type="entry name" value="CheY-like"/>
    <property type="match status" value="1"/>
</dbReference>
<gene>
    <name evidence="3" type="ORF">ABIE37_002656</name>
</gene>
<proteinExistence type="predicted"/>
<reference evidence="3 4" key="1">
    <citation type="submission" date="2024-06" db="EMBL/GenBank/DDBJ databases">
        <title>Sorghum-associated microbial communities from plants grown in Nebraska, USA.</title>
        <authorList>
            <person name="Schachtman D."/>
        </authorList>
    </citation>
    <scope>NUCLEOTIDE SEQUENCE [LARGE SCALE GENOMIC DNA]</scope>
    <source>
        <strain evidence="3 4">3552</strain>
    </source>
</reference>
<keyword evidence="1" id="KW-0597">Phosphoprotein</keyword>
<dbReference type="EMBL" id="JBEPSN010000006">
    <property type="protein sequence ID" value="MET4540868.1"/>
    <property type="molecule type" value="Genomic_DNA"/>
</dbReference>
<accession>A0ABV2P7Z1</accession>
<comment type="caution">
    <text evidence="3">The sequence shown here is derived from an EMBL/GenBank/DDBJ whole genome shotgun (WGS) entry which is preliminary data.</text>
</comment>
<name>A0ABV2P7Z1_9MICC</name>
<dbReference type="InterPro" id="IPR011006">
    <property type="entry name" value="CheY-like_superfamily"/>
</dbReference>
<evidence type="ECO:0000256" key="1">
    <source>
        <dbReference type="PROSITE-ProRule" id="PRU00169"/>
    </source>
</evidence>
<dbReference type="Proteomes" id="UP001549307">
    <property type="component" value="Unassembled WGS sequence"/>
</dbReference>
<feature type="domain" description="Response regulatory" evidence="2">
    <location>
        <begin position="8"/>
        <end position="133"/>
    </location>
</feature>
<evidence type="ECO:0000313" key="3">
    <source>
        <dbReference type="EMBL" id="MET4540868.1"/>
    </source>
</evidence>
<protein>
    <submittedName>
        <fullName evidence="3">CheY-like chemotaxis protein</fullName>
    </submittedName>
</protein>
<sequence>MEQQLVHRILVIDDKQEHLDELPDDLKFALEDLGEIDVIVRSSFEEAEVELRSLAADYDVVVLDVMMGEPDAPGYEGNRGVELYRKIRGIRWVPVVFYTGLPSACDGLEAPPLISVVPKDEPALLYEKVRAALESGAGRMARNLVRKIDGQVRAFLGHHVAPNWGHYNELEGDGIEHVLVGRLAAFLREWEAGEGGEDSEPIGHSAVPASYYLMPPLSRSGLRAGSIFREADGNWWIVLTPTCDLFTNETYAGNGKVRFPKANRVLLAKLVKVYEHPKISKFLTSGGSISETKKVLSGHQDEARWYYLPAFLSIPDLLVDLEYLKTEPLDAIVEPEWFRVADLDSPFMEVLLARQSHWRGRIGKPDLDWEKQVKLLQPER</sequence>
<evidence type="ECO:0000259" key="2">
    <source>
        <dbReference type="PROSITE" id="PS50110"/>
    </source>
</evidence>